<name>A0A2V3J446_9FLOR</name>
<keyword evidence="5" id="KW-0694">RNA-binding</keyword>
<dbReference type="InterPro" id="IPR001247">
    <property type="entry name" value="ExoRNase_PH_dom1"/>
</dbReference>
<evidence type="ECO:0000256" key="1">
    <source>
        <dbReference type="ARBA" id="ARBA00007404"/>
    </source>
</evidence>
<dbReference type="SUPFAM" id="SSF50249">
    <property type="entry name" value="Nucleic acid-binding proteins"/>
    <property type="match status" value="1"/>
</dbReference>
<dbReference type="GO" id="GO:0004654">
    <property type="term" value="F:polyribonucleotide nucleotidyltransferase activity"/>
    <property type="evidence" value="ECO:0007669"/>
    <property type="project" value="UniProtKB-EC"/>
</dbReference>
<keyword evidence="8" id="KW-1185">Reference proteome</keyword>
<feature type="domain" description="S1 motif" evidence="6">
    <location>
        <begin position="640"/>
        <end position="715"/>
    </location>
</feature>
<evidence type="ECO:0000313" key="8">
    <source>
        <dbReference type="Proteomes" id="UP000247409"/>
    </source>
</evidence>
<dbReference type="GO" id="GO:0000175">
    <property type="term" value="F:3'-5'-RNA exonuclease activity"/>
    <property type="evidence" value="ECO:0007669"/>
    <property type="project" value="TreeGrafter"/>
</dbReference>
<gene>
    <name evidence="7" type="ORF">BWQ96_00977</name>
</gene>
<dbReference type="GO" id="GO:0000965">
    <property type="term" value="P:mitochondrial RNA 3'-end processing"/>
    <property type="evidence" value="ECO:0007669"/>
    <property type="project" value="TreeGrafter"/>
</dbReference>
<evidence type="ECO:0000259" key="6">
    <source>
        <dbReference type="PROSITE" id="PS50126"/>
    </source>
</evidence>
<evidence type="ECO:0000256" key="5">
    <source>
        <dbReference type="ARBA" id="ARBA00022884"/>
    </source>
</evidence>
<dbReference type="AlphaFoldDB" id="A0A2V3J446"/>
<proteinExistence type="inferred from homology"/>
<protein>
    <recommendedName>
        <fullName evidence="2">polyribonucleotide nucleotidyltransferase</fullName>
        <ecNumber evidence="2">2.7.7.8</ecNumber>
    </recommendedName>
</protein>
<evidence type="ECO:0000256" key="4">
    <source>
        <dbReference type="ARBA" id="ARBA00022695"/>
    </source>
</evidence>
<dbReference type="GO" id="GO:0000958">
    <property type="term" value="P:mitochondrial mRNA catabolic process"/>
    <property type="evidence" value="ECO:0007669"/>
    <property type="project" value="TreeGrafter"/>
</dbReference>
<dbReference type="SMART" id="SM00316">
    <property type="entry name" value="S1"/>
    <property type="match status" value="1"/>
</dbReference>
<dbReference type="PANTHER" id="PTHR11252">
    <property type="entry name" value="POLYRIBONUCLEOTIDE NUCLEOTIDYLTRANSFERASE"/>
    <property type="match status" value="1"/>
</dbReference>
<dbReference type="InterPro" id="IPR003029">
    <property type="entry name" value="S1_domain"/>
</dbReference>
<dbReference type="InterPro" id="IPR020568">
    <property type="entry name" value="Ribosomal_Su5_D2-typ_SF"/>
</dbReference>
<keyword evidence="3 7" id="KW-0808">Transferase</keyword>
<dbReference type="PROSITE" id="PS50126">
    <property type="entry name" value="S1"/>
    <property type="match status" value="1"/>
</dbReference>
<comment type="similarity">
    <text evidence="1">Belongs to the polyribonucleotide nucleotidyltransferase family.</text>
</comment>
<evidence type="ECO:0000256" key="3">
    <source>
        <dbReference type="ARBA" id="ARBA00022679"/>
    </source>
</evidence>
<dbReference type="GO" id="GO:0003723">
    <property type="term" value="F:RNA binding"/>
    <property type="evidence" value="ECO:0007669"/>
    <property type="project" value="UniProtKB-KW"/>
</dbReference>
<reference evidence="7 8" key="1">
    <citation type="journal article" date="2018" name="Mol. Biol. Evol.">
        <title>Analysis of the draft genome of the red seaweed Gracilariopsis chorda provides insights into genome size evolution in Rhodophyta.</title>
        <authorList>
            <person name="Lee J."/>
            <person name="Yang E.C."/>
            <person name="Graf L."/>
            <person name="Yang J.H."/>
            <person name="Qiu H."/>
            <person name="Zel Zion U."/>
            <person name="Chan C.X."/>
            <person name="Stephens T.G."/>
            <person name="Weber A.P.M."/>
            <person name="Boo G.H."/>
            <person name="Boo S.M."/>
            <person name="Kim K.M."/>
            <person name="Shin Y."/>
            <person name="Jung M."/>
            <person name="Lee S.J."/>
            <person name="Yim H.S."/>
            <person name="Lee J.H."/>
            <person name="Bhattacharya D."/>
            <person name="Yoon H.S."/>
        </authorList>
    </citation>
    <scope>NUCLEOTIDE SEQUENCE [LARGE SCALE GENOMIC DNA]</scope>
    <source>
        <strain evidence="7 8">SKKU-2015</strain>
        <tissue evidence="7">Whole body</tissue>
    </source>
</reference>
<dbReference type="InterPro" id="IPR036456">
    <property type="entry name" value="PNPase_PH_RNA-bd_sf"/>
</dbReference>
<dbReference type="Gene3D" id="3.30.230.70">
    <property type="entry name" value="GHMP Kinase, N-terminal domain"/>
    <property type="match status" value="2"/>
</dbReference>
<sequence>MKWGRTTAALAKSVAVNLSAANSPLPVDLTLSTNRFARLAPSSTLLQCGHATILATATPHHQLAIHFRSKAAAVGVIPLTWTRREQQPAIRETLTARLIDRSLRPTTSFAHLCVNVFAARRACDPPLDALAVNAAAAATAGLPNWTGPVAAARVSYIDGKFVPFASESLAATSHLSVFVAINQQHRILCLSIEAQNKPQPLVNDAIAEAITAAAPILALQQDYHHMLHQLREQHGLSSFPRQTPEQPNQAQVEQLPDESVIHQIKQSATDLYTQAFLQCTHHPGKAHRAHVLTKAQQQLLHHYNQYSVPHVLQAANVAVRRVFRSFIFDKRLRLDGRNPSQIRPLRAEASVLSGDVHGSAIFERGDTQVLAHATIGHLARAAKVEEYIDTAEQRPFFVHYSFPPYAIGDIGNPSGPSNRREVGHGALAEAAIAPMLDSSPYALRVSTEVLASDGSSSMAAVCAGSMALRDAGAPLTEDVAGVAMGLVTDGDREIILTDILGAEDHFGEMDMKVAGTNSGITACQLDTKLPTGLSQDTIANAFKQASEAHAHILDHMAGQQDRAMPKHAPRVVELPMESSVAARILLKDRALLLRDIGDQTNTKLWYDGRKQVVSIEAPNEEAAQEASRLITEALVDLEIGTKLTTTVLDVRSSFALVQTDDAVQGVLHVSKMMVNPINGSERFPDARRLLAKGDKLEVVVLESDRTRNILRFGLTKPPRRTAELESAVDDFLAAVATNAKSQEGP</sequence>
<dbReference type="STRING" id="448386.A0A2V3J446"/>
<keyword evidence="4" id="KW-0548">Nucleotidyltransferase</keyword>
<dbReference type="InterPro" id="IPR036345">
    <property type="entry name" value="ExoRNase_PH_dom2_sf"/>
</dbReference>
<evidence type="ECO:0000313" key="7">
    <source>
        <dbReference type="EMBL" id="PXF49188.1"/>
    </source>
</evidence>
<dbReference type="InterPro" id="IPR012162">
    <property type="entry name" value="PNPase"/>
</dbReference>
<dbReference type="Gene3D" id="2.40.50.140">
    <property type="entry name" value="Nucleic acid-binding proteins"/>
    <property type="match status" value="1"/>
</dbReference>
<dbReference type="PANTHER" id="PTHR11252:SF0">
    <property type="entry name" value="POLYRIBONUCLEOTIDE NUCLEOTIDYLTRANSFERASE 1, MITOCHONDRIAL"/>
    <property type="match status" value="1"/>
</dbReference>
<dbReference type="EC" id="2.7.7.8" evidence="2"/>
<dbReference type="Pfam" id="PF01138">
    <property type="entry name" value="RNase_PH"/>
    <property type="match status" value="1"/>
</dbReference>
<dbReference type="SUPFAM" id="SSF55666">
    <property type="entry name" value="Ribonuclease PH domain 2-like"/>
    <property type="match status" value="2"/>
</dbReference>
<dbReference type="NCBIfam" id="NF008805">
    <property type="entry name" value="PRK11824.1"/>
    <property type="match status" value="1"/>
</dbReference>
<accession>A0A2V3J446</accession>
<dbReference type="SUPFAM" id="SSF54211">
    <property type="entry name" value="Ribosomal protein S5 domain 2-like"/>
    <property type="match status" value="2"/>
</dbReference>
<dbReference type="OrthoDB" id="1604at2759"/>
<dbReference type="EMBL" id="NBIV01000007">
    <property type="protein sequence ID" value="PXF49188.1"/>
    <property type="molecule type" value="Genomic_DNA"/>
</dbReference>
<dbReference type="SUPFAM" id="SSF46915">
    <property type="entry name" value="Polynucleotide phosphorylase/guanosine pentaphosphate synthase (PNPase/GPSI), domain 3"/>
    <property type="match status" value="1"/>
</dbReference>
<dbReference type="InterPro" id="IPR027408">
    <property type="entry name" value="PNPase/RNase_PH_dom_sf"/>
</dbReference>
<organism evidence="7 8">
    <name type="scientific">Gracilariopsis chorda</name>
    <dbReference type="NCBI Taxonomy" id="448386"/>
    <lineage>
        <taxon>Eukaryota</taxon>
        <taxon>Rhodophyta</taxon>
        <taxon>Florideophyceae</taxon>
        <taxon>Rhodymeniophycidae</taxon>
        <taxon>Gracilariales</taxon>
        <taxon>Gracilariaceae</taxon>
        <taxon>Gracilariopsis</taxon>
    </lineage>
</organism>
<dbReference type="InterPro" id="IPR012340">
    <property type="entry name" value="NA-bd_OB-fold"/>
</dbReference>
<dbReference type="Proteomes" id="UP000247409">
    <property type="component" value="Unassembled WGS sequence"/>
</dbReference>
<evidence type="ECO:0000256" key="2">
    <source>
        <dbReference type="ARBA" id="ARBA00012416"/>
    </source>
</evidence>
<dbReference type="GO" id="GO:0005829">
    <property type="term" value="C:cytosol"/>
    <property type="evidence" value="ECO:0007669"/>
    <property type="project" value="TreeGrafter"/>
</dbReference>
<dbReference type="GO" id="GO:0005739">
    <property type="term" value="C:mitochondrion"/>
    <property type="evidence" value="ECO:0007669"/>
    <property type="project" value="TreeGrafter"/>
</dbReference>
<comment type="caution">
    <text evidence="7">The sequence shown here is derived from an EMBL/GenBank/DDBJ whole genome shotgun (WGS) entry which is preliminary data.</text>
</comment>